<dbReference type="InterPro" id="IPR002909">
    <property type="entry name" value="IPT_dom"/>
</dbReference>
<dbReference type="InterPro" id="IPR001258">
    <property type="entry name" value="NHL_repeat"/>
</dbReference>
<evidence type="ECO:0000313" key="5">
    <source>
        <dbReference type="EMBL" id="MBC3539193.1"/>
    </source>
</evidence>
<accession>A0ABR6VPS0</accession>
<dbReference type="CDD" id="cd14953">
    <property type="entry name" value="NHL_like_1"/>
    <property type="match status" value="1"/>
</dbReference>
<dbReference type="SUPFAM" id="SSF101898">
    <property type="entry name" value="NHL repeat"/>
    <property type="match status" value="1"/>
</dbReference>
<dbReference type="SMART" id="SM00429">
    <property type="entry name" value="IPT"/>
    <property type="match status" value="1"/>
</dbReference>
<dbReference type="PANTHER" id="PTHR13833">
    <property type="match status" value="1"/>
</dbReference>
<evidence type="ECO:0000256" key="1">
    <source>
        <dbReference type="ARBA" id="ARBA00022737"/>
    </source>
</evidence>
<feature type="repeat" description="NHL" evidence="2">
    <location>
        <begin position="400"/>
        <end position="442"/>
    </location>
</feature>
<feature type="chain" id="PRO_5047484336" evidence="3">
    <location>
        <begin position="20"/>
        <end position="442"/>
    </location>
</feature>
<feature type="repeat" description="NHL" evidence="2">
    <location>
        <begin position="306"/>
        <end position="335"/>
    </location>
</feature>
<dbReference type="Pfam" id="PF01436">
    <property type="entry name" value="NHL"/>
    <property type="match status" value="6"/>
</dbReference>
<organism evidence="5 6">
    <name type="scientific">Rufibacter sediminis</name>
    <dbReference type="NCBI Taxonomy" id="2762756"/>
    <lineage>
        <taxon>Bacteria</taxon>
        <taxon>Pseudomonadati</taxon>
        <taxon>Bacteroidota</taxon>
        <taxon>Cytophagia</taxon>
        <taxon>Cytophagales</taxon>
        <taxon>Hymenobacteraceae</taxon>
        <taxon>Rufibacter</taxon>
    </lineage>
</organism>
<feature type="repeat" description="NHL" evidence="2">
    <location>
        <begin position="141"/>
        <end position="172"/>
    </location>
</feature>
<evidence type="ECO:0000313" key="6">
    <source>
        <dbReference type="Proteomes" id="UP000659698"/>
    </source>
</evidence>
<keyword evidence="6" id="KW-1185">Reference proteome</keyword>
<dbReference type="Gene3D" id="2.120.10.30">
    <property type="entry name" value="TolB, C-terminal domain"/>
    <property type="match status" value="3"/>
</dbReference>
<dbReference type="Pfam" id="PF01833">
    <property type="entry name" value="TIG"/>
    <property type="match status" value="1"/>
</dbReference>
<evidence type="ECO:0000256" key="2">
    <source>
        <dbReference type="PROSITE-ProRule" id="PRU00504"/>
    </source>
</evidence>
<reference evidence="5 6" key="1">
    <citation type="journal article" date="2019" name="Int. J. Syst. Evol. Microbiol.">
        <title>Rufibacter sediminis sp. nov., isolated from freshwater lake sediment.</title>
        <authorList>
            <person name="Qu J.H."/>
            <person name="Zhang L.J."/>
            <person name="Fu Y.H."/>
            <person name="Li H.F."/>
        </authorList>
    </citation>
    <scope>NUCLEOTIDE SEQUENCE [LARGE SCALE GENOMIC DNA]</scope>
    <source>
        <strain evidence="5 6">H-1</strain>
    </source>
</reference>
<feature type="signal peptide" evidence="3">
    <location>
        <begin position="1"/>
        <end position="19"/>
    </location>
</feature>
<dbReference type="EMBL" id="JACOAF010000017">
    <property type="protein sequence ID" value="MBC3539193.1"/>
    <property type="molecule type" value="Genomic_DNA"/>
</dbReference>
<protein>
    <submittedName>
        <fullName evidence="5">IPT/TIG domain-containing protein</fullName>
    </submittedName>
</protein>
<dbReference type="InterPro" id="IPR013783">
    <property type="entry name" value="Ig-like_fold"/>
</dbReference>
<proteinExistence type="predicted"/>
<name>A0ABR6VPS0_9BACT</name>
<evidence type="ECO:0000259" key="4">
    <source>
        <dbReference type="SMART" id="SM00429"/>
    </source>
</evidence>
<dbReference type="SUPFAM" id="SSF81296">
    <property type="entry name" value="E set domains"/>
    <property type="match status" value="1"/>
</dbReference>
<dbReference type="PANTHER" id="PTHR13833:SF71">
    <property type="entry name" value="NHL DOMAIN-CONTAINING PROTEIN"/>
    <property type="match status" value="1"/>
</dbReference>
<keyword evidence="1" id="KW-0677">Repeat</keyword>
<dbReference type="PROSITE" id="PS51125">
    <property type="entry name" value="NHL"/>
    <property type="match status" value="4"/>
</dbReference>
<comment type="caution">
    <text evidence="5">The sequence shown here is derived from an EMBL/GenBank/DDBJ whole genome shotgun (WGS) entry which is preliminary data.</text>
</comment>
<dbReference type="InterPro" id="IPR011042">
    <property type="entry name" value="6-blade_b-propeller_TolB-like"/>
</dbReference>
<sequence>MFQKINKYLFFLMAVLCLAACQEDDDAAGVSTEPALVSINPASGTPSSIVTILGRNFGPVRENNVVKFNGQTAVVIEASEGQLQVVVPENGSSGNVTVTVNNRELQGPTFTYAEAPEEFLVSTFAGEGIIGLKDGTPDVAQFRNPEGVAFDAQGNLIVTDRGNNALRIVTPAGLVSTLVGFGGTAGNVDGPVATAKLNYPWKSAVDAQGNIYIAERDNHKIRKITPAGVVSTVAGTGASGFADGPAATAQFNQPLDVAVDQAGNLYVADNLNHRIRKITPDGTVSTIAGNGTAGFADGDASVSKVNNPSGVEVDKDGNVLVADRQNHRIRKITPQGVASTIAGEGSLGSVDGDAAAAKFNQPYGVTVGQDGTMYVADLNNHRIRKITAAGKVTTMAGTTSGYADGPGASARFSQPTDVAVDKDGNVYVADVQNHRVRVIRKL</sequence>
<evidence type="ECO:0000256" key="3">
    <source>
        <dbReference type="SAM" id="SignalP"/>
    </source>
</evidence>
<feature type="repeat" description="NHL" evidence="2">
    <location>
        <begin position="250"/>
        <end position="281"/>
    </location>
</feature>
<dbReference type="CDD" id="cd00603">
    <property type="entry name" value="IPT_PCSR"/>
    <property type="match status" value="1"/>
</dbReference>
<keyword evidence="3" id="KW-0732">Signal</keyword>
<dbReference type="RefSeq" id="WP_186634402.1">
    <property type="nucleotide sequence ID" value="NZ_JACOAF010000017.1"/>
</dbReference>
<dbReference type="Gene3D" id="2.60.40.10">
    <property type="entry name" value="Immunoglobulins"/>
    <property type="match status" value="1"/>
</dbReference>
<gene>
    <name evidence="5" type="ORF">H7U12_05840</name>
</gene>
<dbReference type="Proteomes" id="UP000659698">
    <property type="component" value="Unassembled WGS sequence"/>
</dbReference>
<dbReference type="InterPro" id="IPR014756">
    <property type="entry name" value="Ig_E-set"/>
</dbReference>
<feature type="domain" description="IPT/TIG" evidence="4">
    <location>
        <begin position="33"/>
        <end position="113"/>
    </location>
</feature>